<dbReference type="InterPro" id="IPR037007">
    <property type="entry name" value="EBNA1_DNA-bd_sf"/>
</dbReference>
<dbReference type="InterPro" id="IPR048523">
    <property type="entry name" value="LANA1_DNA-bd"/>
</dbReference>
<gene>
    <name evidence="4" type="primary">GAMMAHV.ORF73</name>
</gene>
<protein>
    <submittedName>
        <fullName evidence="4">Immediate-early protein</fullName>
    </submittedName>
</protein>
<proteinExistence type="predicted"/>
<feature type="region of interest" description="Disordered" evidence="1">
    <location>
        <begin position="255"/>
        <end position="314"/>
    </location>
</feature>
<reference evidence="4" key="1">
    <citation type="submission" date="2020-01" db="EMBL/GenBank/DDBJ databases">
        <authorList>
            <person name="Rezuchova I."/>
            <person name="Hyblova M."/>
            <person name="Kudelova M."/>
            <person name="Bohmer M."/>
            <person name="Budis J."/>
            <person name="Szemes T."/>
        </authorList>
    </citation>
    <scope>NUCLEOTIDE SEQUENCE</scope>
    <source>
        <strain evidence="4">4556</strain>
        <strain evidence="3">72</strain>
    </source>
</reference>
<evidence type="ECO:0000259" key="2">
    <source>
        <dbReference type="Pfam" id="PF21501"/>
    </source>
</evidence>
<feature type="compositionally biased region" description="Polar residues" evidence="1">
    <location>
        <begin position="275"/>
        <end position="285"/>
    </location>
</feature>
<dbReference type="Gene3D" id="3.30.70.390">
    <property type="entry name" value="Epstein Barr virus nuclear antigen-1, DNA-binding domain"/>
    <property type="match status" value="1"/>
</dbReference>
<feature type="compositionally biased region" description="Low complexity" evidence="1">
    <location>
        <begin position="300"/>
        <end position="314"/>
    </location>
</feature>
<feature type="compositionally biased region" description="Pro residues" evidence="1">
    <location>
        <begin position="256"/>
        <end position="269"/>
    </location>
</feature>
<dbReference type="SMR" id="A0A6M4EIU8"/>
<evidence type="ECO:0000313" key="4">
    <source>
        <dbReference type="EMBL" id="QJQ80335.1"/>
    </source>
</evidence>
<feature type="compositionally biased region" description="Low complexity" evidence="1">
    <location>
        <begin position="1"/>
        <end position="13"/>
    </location>
</feature>
<evidence type="ECO:0000256" key="1">
    <source>
        <dbReference type="SAM" id="MobiDB-lite"/>
    </source>
</evidence>
<feature type="region of interest" description="Disordered" evidence="1">
    <location>
        <begin position="1"/>
        <end position="142"/>
    </location>
</feature>
<organism evidence="4">
    <name type="scientific">Murine herpesvirus</name>
    <dbReference type="NCBI Taxonomy" id="1431748"/>
    <lineage>
        <taxon>Viruses</taxon>
        <taxon>Duplodnaviria</taxon>
        <taxon>Heunggongvirae</taxon>
        <taxon>Peploviricota</taxon>
        <taxon>Herviviricetes</taxon>
        <taxon>Herpesvirales</taxon>
        <taxon>Orthoherpesviridae</taxon>
        <taxon>Betaherpesvirinae</taxon>
        <taxon>Muromegalovirus</taxon>
    </lineage>
</organism>
<feature type="compositionally biased region" description="Acidic residues" evidence="1">
    <location>
        <begin position="105"/>
        <end position="117"/>
    </location>
</feature>
<name>A0A6M4EIU8_9BETA</name>
<dbReference type="Pfam" id="PF21501">
    <property type="entry name" value="LANA1_DNA-bd"/>
    <property type="match status" value="1"/>
</dbReference>
<dbReference type="PANTHER" id="PTHR23330:SF9">
    <property type="entry name" value="PROLINE-RICH PROTEIN 11"/>
    <property type="match status" value="1"/>
</dbReference>
<dbReference type="EMBL" id="MN913974">
    <property type="protein sequence ID" value="QJQ80335.1"/>
    <property type="molecule type" value="Genomic_DNA"/>
</dbReference>
<dbReference type="GO" id="GO:0003677">
    <property type="term" value="F:DNA binding"/>
    <property type="evidence" value="ECO:0007669"/>
    <property type="project" value="InterPro"/>
</dbReference>
<sequence>MPTSPPTTRNTTSGKTRSGCKRRCFNKPAAMPPKRRRAPKRPAPPPPPGCQGDEESSQGTQTPNPPSPPVPPSSPTLPSSPVPPSSPVHEPPSPSPPPAPPSPDVDVEGLDVGETDDPGPPPPKRYSRYQKPHNPSDPLPKKYQGMRRHLQVTAPRLFDPEGHPPTHFKSAVMFSSTHPYTLNKLHKCIQSKHVLSTPVSCLPLVPGTTQQCVTYYLLSFVEDKKQAKKLKRVVLAYCEKYHSSVEGTIVKAKPYFPLPEPPTEPPTDPEQPSTSTQASGTQHGPTASLDAGAEQGATGSPGSSPGQQGQGSQT</sequence>
<accession>A0A6M4EIU8</accession>
<feature type="compositionally biased region" description="Pro residues" evidence="1">
    <location>
        <begin position="63"/>
        <end position="103"/>
    </location>
</feature>
<feature type="domain" description="Protein LANA1-like DNA-binding" evidence="2">
    <location>
        <begin position="140"/>
        <end position="258"/>
    </location>
</feature>
<dbReference type="EMBL" id="MN913973">
    <property type="protein sequence ID" value="QJQ80263.1"/>
    <property type="molecule type" value="Genomic_DNA"/>
</dbReference>
<evidence type="ECO:0000313" key="3">
    <source>
        <dbReference type="EMBL" id="QJQ80263.1"/>
    </source>
</evidence>
<dbReference type="PANTHER" id="PTHR23330">
    <property type="entry name" value="P300 TRANSCRIPTIONAL COFACTOR JMY-RELATED"/>
    <property type="match status" value="1"/>
</dbReference>
<dbReference type="GO" id="GO:0042025">
    <property type="term" value="C:host cell nucleus"/>
    <property type="evidence" value="ECO:0007669"/>
    <property type="project" value="InterPro"/>
</dbReference>